<name>A0A154V1Y9_9MICO</name>
<evidence type="ECO:0000256" key="1">
    <source>
        <dbReference type="SAM" id="Phobius"/>
    </source>
</evidence>
<dbReference type="OrthoDB" id="5124623at2"/>
<dbReference type="Proteomes" id="UP000076218">
    <property type="component" value="Unassembled WGS sequence"/>
</dbReference>
<dbReference type="STRING" id="31965.AWH51_08305"/>
<evidence type="ECO:0000313" key="3">
    <source>
        <dbReference type="Proteomes" id="UP000076218"/>
    </source>
</evidence>
<gene>
    <name evidence="2" type="ORF">AWH51_08305</name>
</gene>
<organism evidence="2 3">
    <name type="scientific">Clavibacter tessellarius</name>
    <dbReference type="NCBI Taxonomy" id="31965"/>
    <lineage>
        <taxon>Bacteria</taxon>
        <taxon>Bacillati</taxon>
        <taxon>Actinomycetota</taxon>
        <taxon>Actinomycetes</taxon>
        <taxon>Micrococcales</taxon>
        <taxon>Microbacteriaceae</taxon>
        <taxon>Clavibacter</taxon>
    </lineage>
</organism>
<evidence type="ECO:0000313" key="2">
    <source>
        <dbReference type="EMBL" id="KZC95361.1"/>
    </source>
</evidence>
<keyword evidence="1" id="KW-0472">Membrane</keyword>
<dbReference type="RefSeq" id="WP_063071278.1">
    <property type="nucleotide sequence ID" value="NZ_LQXA01000026.1"/>
</dbReference>
<feature type="transmembrane region" description="Helical" evidence="1">
    <location>
        <begin position="100"/>
        <end position="119"/>
    </location>
</feature>
<dbReference type="AlphaFoldDB" id="A0A154V1Y9"/>
<keyword evidence="1" id="KW-1133">Transmembrane helix</keyword>
<accession>A0A154V1Y9</accession>
<feature type="transmembrane region" description="Helical" evidence="1">
    <location>
        <begin position="65"/>
        <end position="88"/>
    </location>
</feature>
<protein>
    <submittedName>
        <fullName evidence="2">Uncharacterized protein</fullName>
    </submittedName>
</protein>
<keyword evidence="1" id="KW-0812">Transmembrane</keyword>
<sequence>MNYYRRLAFELRVRGLDEDRIRSTLDDVRSDCSLADAGPEDRFGDPRVFAAQFPQHRTWTPGKRFVTVVVVVVVAALLAVSLIALSATLDIPMRVGPLSVPLWSALLLAVGGCVGGFVLDRRLPRGFDATEAGR</sequence>
<dbReference type="EMBL" id="LQXA01000026">
    <property type="protein sequence ID" value="KZC95361.1"/>
    <property type="molecule type" value="Genomic_DNA"/>
</dbReference>
<proteinExistence type="predicted"/>
<reference evidence="2 3" key="1">
    <citation type="submission" date="2016-01" db="EMBL/GenBank/DDBJ databases">
        <title>Draft genome sequence of Clavibacter michiganensis subsp. tessellarius DOAB 609.</title>
        <authorList>
            <person name="Tambong J.T."/>
        </authorList>
    </citation>
    <scope>NUCLEOTIDE SEQUENCE [LARGE SCALE GENOMIC DNA]</scope>
    <source>
        <strain evidence="2 3">DOAB 609</strain>
    </source>
</reference>
<comment type="caution">
    <text evidence="2">The sequence shown here is derived from an EMBL/GenBank/DDBJ whole genome shotgun (WGS) entry which is preliminary data.</text>
</comment>